<gene>
    <name evidence="1" type="ORF">KOI35_30760</name>
</gene>
<organism evidence="1 2">
    <name type="scientific">Paractinoplanes bogorensis</name>
    <dbReference type="NCBI Taxonomy" id="1610840"/>
    <lineage>
        <taxon>Bacteria</taxon>
        <taxon>Bacillati</taxon>
        <taxon>Actinomycetota</taxon>
        <taxon>Actinomycetes</taxon>
        <taxon>Micromonosporales</taxon>
        <taxon>Micromonosporaceae</taxon>
        <taxon>Paractinoplanes</taxon>
    </lineage>
</organism>
<dbReference type="RefSeq" id="WP_215792160.1">
    <property type="nucleotide sequence ID" value="NZ_JAHKKG010000010.1"/>
</dbReference>
<sequence>MRTTDFSAAPPQGQATAMFIGATRYSGPLAMWHTIRTWGPMIRQMKRMSGYRWHTVYYQFPFTLGTIAFFADQDAMLKFARSRHHRELMCWLTDSGDARHATAGFIRLFTAQPHGYSNGEWRAEDGSMSHMPTWTPLSTEVTGPSVHRS</sequence>
<accession>A0ABS5YWU0</accession>
<reference evidence="1 2" key="1">
    <citation type="submission" date="2021-06" db="EMBL/GenBank/DDBJ databases">
        <title>Actinoplanes lichenicola sp. nov., and Actinoplanes ovalisporus sp. nov., isolated from lichen in Thailand.</title>
        <authorList>
            <person name="Saeng-In P."/>
            <person name="Kanchanasin P."/>
            <person name="Yuki M."/>
            <person name="Kudo T."/>
            <person name="Ohkuma M."/>
            <person name="Phongsopitanun W."/>
            <person name="Tanasupawat S."/>
        </authorList>
    </citation>
    <scope>NUCLEOTIDE SEQUENCE [LARGE SCALE GENOMIC DNA]</scope>
    <source>
        <strain evidence="1 2">NBRC 110975</strain>
    </source>
</reference>
<evidence type="ECO:0000313" key="2">
    <source>
        <dbReference type="Proteomes" id="UP001519654"/>
    </source>
</evidence>
<evidence type="ECO:0000313" key="1">
    <source>
        <dbReference type="EMBL" id="MBU2667901.1"/>
    </source>
</evidence>
<protein>
    <submittedName>
        <fullName evidence="1">DUF4188 domain-containing protein</fullName>
    </submittedName>
</protein>
<keyword evidence="2" id="KW-1185">Reference proteome</keyword>
<comment type="caution">
    <text evidence="1">The sequence shown here is derived from an EMBL/GenBank/DDBJ whole genome shotgun (WGS) entry which is preliminary data.</text>
</comment>
<proteinExistence type="predicted"/>
<name>A0ABS5YWU0_9ACTN</name>
<dbReference type="EMBL" id="JAHKKG010000010">
    <property type="protein sequence ID" value="MBU2667901.1"/>
    <property type="molecule type" value="Genomic_DNA"/>
</dbReference>
<dbReference type="Proteomes" id="UP001519654">
    <property type="component" value="Unassembled WGS sequence"/>
</dbReference>